<reference evidence="12 13" key="1">
    <citation type="journal article" date="2019" name="Gigascience">
        <title>Whole-genome sequence of the oriental lung fluke Paragonimus westermani.</title>
        <authorList>
            <person name="Oey H."/>
            <person name="Zakrzewski M."/>
            <person name="Narain K."/>
            <person name="Devi K.R."/>
            <person name="Agatsuma T."/>
            <person name="Nawaratna S."/>
            <person name="Gobert G.N."/>
            <person name="Jones M.K."/>
            <person name="Ragan M.A."/>
            <person name="McManus D.P."/>
            <person name="Krause L."/>
        </authorList>
    </citation>
    <scope>NUCLEOTIDE SEQUENCE [LARGE SCALE GENOMIC DNA]</scope>
    <source>
        <strain evidence="12 13">IND2009</strain>
    </source>
</reference>
<dbReference type="InterPro" id="IPR051163">
    <property type="entry name" value="Sodium:Solute_Symporter_SSF"/>
</dbReference>
<keyword evidence="7" id="KW-0915">Sodium</keyword>
<protein>
    <submittedName>
        <fullName evidence="12">Uncharacterized protein</fullName>
    </submittedName>
</protein>
<sequence length="71" mass="8029">MASFLSAVSLLGTAAEAYLSGMQFSLMIFAYLIAFPLASEIYMPVYYKLRLASAHEVSRRMFMSTHILVWL</sequence>
<evidence type="ECO:0000256" key="9">
    <source>
        <dbReference type="ARBA" id="ARBA00023136"/>
    </source>
</evidence>
<evidence type="ECO:0000313" key="13">
    <source>
        <dbReference type="Proteomes" id="UP000324629"/>
    </source>
</evidence>
<evidence type="ECO:0000256" key="10">
    <source>
        <dbReference type="ARBA" id="ARBA00023201"/>
    </source>
</evidence>
<evidence type="ECO:0000256" key="6">
    <source>
        <dbReference type="ARBA" id="ARBA00022989"/>
    </source>
</evidence>
<accession>A0A5J4N9F3</accession>
<dbReference type="AlphaFoldDB" id="A0A5J4N9F3"/>
<keyword evidence="13" id="KW-1185">Reference proteome</keyword>
<organism evidence="12 13">
    <name type="scientific">Paragonimus westermani</name>
    <dbReference type="NCBI Taxonomy" id="34504"/>
    <lineage>
        <taxon>Eukaryota</taxon>
        <taxon>Metazoa</taxon>
        <taxon>Spiralia</taxon>
        <taxon>Lophotrochozoa</taxon>
        <taxon>Platyhelminthes</taxon>
        <taxon>Trematoda</taxon>
        <taxon>Digenea</taxon>
        <taxon>Plagiorchiida</taxon>
        <taxon>Troglotremata</taxon>
        <taxon>Troglotrematidae</taxon>
        <taxon>Paragonimus</taxon>
    </lineage>
</organism>
<feature type="non-terminal residue" evidence="12">
    <location>
        <position position="71"/>
    </location>
</feature>
<dbReference type="PANTHER" id="PTHR42985">
    <property type="entry name" value="SODIUM-COUPLED MONOCARBOXYLATE TRANSPORTER"/>
    <property type="match status" value="1"/>
</dbReference>
<dbReference type="PANTHER" id="PTHR42985:SF40">
    <property type="entry name" value="LD47995P-RELATED"/>
    <property type="match status" value="1"/>
</dbReference>
<keyword evidence="8" id="KW-0406">Ion transport</keyword>
<dbReference type="InterPro" id="IPR001734">
    <property type="entry name" value="Na/solute_symporter"/>
</dbReference>
<dbReference type="GO" id="GO:0006814">
    <property type="term" value="P:sodium ion transport"/>
    <property type="evidence" value="ECO:0007669"/>
    <property type="project" value="UniProtKB-KW"/>
</dbReference>
<dbReference type="GO" id="GO:0005886">
    <property type="term" value="C:plasma membrane"/>
    <property type="evidence" value="ECO:0007669"/>
    <property type="project" value="UniProtKB-SubCell"/>
</dbReference>
<dbReference type="Gene3D" id="1.20.1730.10">
    <property type="entry name" value="Sodium/glucose cotransporter"/>
    <property type="match status" value="1"/>
</dbReference>
<comment type="subcellular location">
    <subcellularLocation>
        <location evidence="1">Cell membrane</location>
        <topology evidence="1">Multi-pass membrane protein</topology>
    </subcellularLocation>
</comment>
<dbReference type="Proteomes" id="UP000324629">
    <property type="component" value="Unassembled WGS sequence"/>
</dbReference>
<keyword evidence="4" id="KW-1003">Cell membrane</keyword>
<dbReference type="EMBL" id="QNGE01005278">
    <property type="protein sequence ID" value="KAA3672152.1"/>
    <property type="molecule type" value="Genomic_DNA"/>
</dbReference>
<evidence type="ECO:0000256" key="7">
    <source>
        <dbReference type="ARBA" id="ARBA00023053"/>
    </source>
</evidence>
<dbReference type="InterPro" id="IPR038377">
    <property type="entry name" value="Na/Glc_symporter_sf"/>
</dbReference>
<evidence type="ECO:0000313" key="12">
    <source>
        <dbReference type="EMBL" id="KAA3672152.1"/>
    </source>
</evidence>
<keyword evidence="10" id="KW-0739">Sodium transport</keyword>
<feature type="transmembrane region" description="Helical" evidence="11">
    <location>
        <begin position="27"/>
        <end position="47"/>
    </location>
</feature>
<evidence type="ECO:0000256" key="1">
    <source>
        <dbReference type="ARBA" id="ARBA00004651"/>
    </source>
</evidence>
<dbReference type="PROSITE" id="PS50283">
    <property type="entry name" value="NA_SOLUT_SYMP_3"/>
    <property type="match status" value="1"/>
</dbReference>
<evidence type="ECO:0000256" key="4">
    <source>
        <dbReference type="ARBA" id="ARBA00022475"/>
    </source>
</evidence>
<keyword evidence="3" id="KW-0813">Transport</keyword>
<keyword evidence="6 11" id="KW-1133">Transmembrane helix</keyword>
<gene>
    <name evidence="12" type="ORF">DEA37_0012008</name>
</gene>
<comment type="caution">
    <text evidence="12">The sequence shown here is derived from an EMBL/GenBank/DDBJ whole genome shotgun (WGS) entry which is preliminary data.</text>
</comment>
<evidence type="ECO:0000256" key="2">
    <source>
        <dbReference type="ARBA" id="ARBA00006434"/>
    </source>
</evidence>
<keyword evidence="5 11" id="KW-0812">Transmembrane</keyword>
<name>A0A5J4N9F3_9TREM</name>
<proteinExistence type="inferred from homology"/>
<evidence type="ECO:0000256" key="5">
    <source>
        <dbReference type="ARBA" id="ARBA00022692"/>
    </source>
</evidence>
<evidence type="ECO:0000256" key="3">
    <source>
        <dbReference type="ARBA" id="ARBA00022448"/>
    </source>
</evidence>
<evidence type="ECO:0000256" key="8">
    <source>
        <dbReference type="ARBA" id="ARBA00023065"/>
    </source>
</evidence>
<comment type="similarity">
    <text evidence="2">Belongs to the sodium:solute symporter (SSF) (TC 2.A.21) family.</text>
</comment>
<evidence type="ECO:0000256" key="11">
    <source>
        <dbReference type="SAM" id="Phobius"/>
    </source>
</evidence>
<keyword evidence="9 11" id="KW-0472">Membrane</keyword>
<dbReference type="GO" id="GO:0015293">
    <property type="term" value="F:symporter activity"/>
    <property type="evidence" value="ECO:0007669"/>
    <property type="project" value="TreeGrafter"/>
</dbReference>